<protein>
    <submittedName>
        <fullName evidence="1">Uncharacterized protein</fullName>
    </submittedName>
</protein>
<dbReference type="AlphaFoldDB" id="A0A0A8ZWB8"/>
<reference evidence="1" key="1">
    <citation type="submission" date="2014-09" db="EMBL/GenBank/DDBJ databases">
        <authorList>
            <person name="Magalhaes I.L.F."/>
            <person name="Oliveira U."/>
            <person name="Santos F.R."/>
            <person name="Vidigal T.H.D.A."/>
            <person name="Brescovit A.D."/>
            <person name="Santos A.J."/>
        </authorList>
    </citation>
    <scope>NUCLEOTIDE SEQUENCE</scope>
    <source>
        <tissue evidence="1">Shoot tissue taken approximately 20 cm above the soil surface</tissue>
    </source>
</reference>
<sequence length="25" mass="2995">MSTYQVQHEYHSFIQETIEAGLIRN</sequence>
<reference evidence="1" key="2">
    <citation type="journal article" date="2015" name="Data Brief">
        <title>Shoot transcriptome of the giant reed, Arundo donax.</title>
        <authorList>
            <person name="Barrero R.A."/>
            <person name="Guerrero F.D."/>
            <person name="Moolhuijzen P."/>
            <person name="Goolsby J.A."/>
            <person name="Tidwell J."/>
            <person name="Bellgard S.E."/>
            <person name="Bellgard M.I."/>
        </authorList>
    </citation>
    <scope>NUCLEOTIDE SEQUENCE</scope>
    <source>
        <tissue evidence="1">Shoot tissue taken approximately 20 cm above the soil surface</tissue>
    </source>
</reference>
<proteinExistence type="predicted"/>
<dbReference type="EMBL" id="GBRH01258813">
    <property type="protein sequence ID" value="JAD39082.1"/>
    <property type="molecule type" value="Transcribed_RNA"/>
</dbReference>
<name>A0A0A8ZWB8_ARUDO</name>
<evidence type="ECO:0000313" key="1">
    <source>
        <dbReference type="EMBL" id="JAD39082.1"/>
    </source>
</evidence>
<organism evidence="1">
    <name type="scientific">Arundo donax</name>
    <name type="common">Giant reed</name>
    <name type="synonym">Donax arundinaceus</name>
    <dbReference type="NCBI Taxonomy" id="35708"/>
    <lineage>
        <taxon>Eukaryota</taxon>
        <taxon>Viridiplantae</taxon>
        <taxon>Streptophyta</taxon>
        <taxon>Embryophyta</taxon>
        <taxon>Tracheophyta</taxon>
        <taxon>Spermatophyta</taxon>
        <taxon>Magnoliopsida</taxon>
        <taxon>Liliopsida</taxon>
        <taxon>Poales</taxon>
        <taxon>Poaceae</taxon>
        <taxon>PACMAD clade</taxon>
        <taxon>Arundinoideae</taxon>
        <taxon>Arundineae</taxon>
        <taxon>Arundo</taxon>
    </lineage>
</organism>
<accession>A0A0A8ZWB8</accession>